<feature type="region of interest" description="Disordered" evidence="2">
    <location>
        <begin position="287"/>
        <end position="335"/>
    </location>
</feature>
<keyword evidence="6" id="KW-1185">Reference proteome</keyword>
<dbReference type="CDD" id="cd22249">
    <property type="entry name" value="UDM1_RNF168_RNF169-like"/>
    <property type="match status" value="1"/>
</dbReference>
<keyword evidence="1" id="KW-0863">Zinc-finger</keyword>
<name>A0ABN7SSX1_OIKDI</name>
<feature type="compositionally biased region" description="Polar residues" evidence="2">
    <location>
        <begin position="310"/>
        <end position="328"/>
    </location>
</feature>
<evidence type="ECO:0000256" key="1">
    <source>
        <dbReference type="PROSITE-ProRule" id="PRU00042"/>
    </source>
</evidence>
<organism evidence="5 6">
    <name type="scientific">Oikopleura dioica</name>
    <name type="common">Tunicate</name>
    <dbReference type="NCBI Taxonomy" id="34765"/>
    <lineage>
        <taxon>Eukaryota</taxon>
        <taxon>Metazoa</taxon>
        <taxon>Chordata</taxon>
        <taxon>Tunicata</taxon>
        <taxon>Appendicularia</taxon>
        <taxon>Copelata</taxon>
        <taxon>Oikopleuridae</taxon>
        <taxon>Oikopleura</taxon>
    </lineage>
</organism>
<evidence type="ECO:0000259" key="3">
    <source>
        <dbReference type="PROSITE" id="PS50157"/>
    </source>
</evidence>
<evidence type="ECO:0000256" key="2">
    <source>
        <dbReference type="SAM" id="MobiDB-lite"/>
    </source>
</evidence>
<dbReference type="PROSITE" id="PS00028">
    <property type="entry name" value="ZINC_FINGER_C2H2_1"/>
    <property type="match status" value="1"/>
</dbReference>
<evidence type="ECO:0000313" key="4">
    <source>
        <dbReference type="EMBL" id="CAG5104931.1"/>
    </source>
</evidence>
<feature type="compositionally biased region" description="Basic and acidic residues" evidence="2">
    <location>
        <begin position="293"/>
        <end position="308"/>
    </location>
</feature>
<reference evidence="5 6" key="1">
    <citation type="submission" date="2021-04" db="EMBL/GenBank/DDBJ databases">
        <authorList>
            <person name="Bliznina A."/>
        </authorList>
    </citation>
    <scope>NUCLEOTIDE SEQUENCE [LARGE SCALE GENOMIC DNA]</scope>
</reference>
<dbReference type="InterPro" id="IPR013087">
    <property type="entry name" value="Znf_C2H2_type"/>
</dbReference>
<accession>A0ABN7SSX1</accession>
<protein>
    <submittedName>
        <fullName evidence="4">Oidioi.mRNA.OKI2018_I69.chr1.g1682.t1.cds</fullName>
    </submittedName>
    <submittedName>
        <fullName evidence="5">Oidioi.mRNA.OKI2018_I69.chr1.g1692.t1.cds</fullName>
    </submittedName>
</protein>
<sequence>MALKALSKHGFTRIIQEDRGNTPEYYAQVYSMFSTDPWSPYFDGDAFKPVRDPRFADATQEYLYHEKTGDWDIAGVFLRENFKRHVLYENDCEKLRALANLSCFNWENTLNLIQLKQIFDENLADAKFKAAMSRYVCSRCKCLIKNKAELVKHVRGVHPDHLVQNSIGEPRVDEWQKTSFNRMIQSDIGNQMLYVFYEQGPIHHDLMQSTRTLIAAAPTENPRIEEHNIHVLSDLPTAPPKAAEKAVKAAGEEYEKQMREYEIAVEKQKEAERNIDEEIARLEAAKSKPKVTTYHDEGTSLLPSEHRSPTAMTQMSRSGHQTPDQQLNGWHDTDI</sequence>
<keyword evidence="1" id="KW-0862">Zinc</keyword>
<keyword evidence="1" id="KW-0479">Metal-binding</keyword>
<evidence type="ECO:0000313" key="5">
    <source>
        <dbReference type="EMBL" id="CAG5104942.1"/>
    </source>
</evidence>
<dbReference type="EMBL" id="OU015566">
    <property type="protein sequence ID" value="CAG5104931.1"/>
    <property type="molecule type" value="Genomic_DNA"/>
</dbReference>
<gene>
    <name evidence="4" type="ORF">OKIOD_LOCUS10447</name>
    <name evidence="5" type="ORF">OKIOD_LOCUS10457</name>
</gene>
<evidence type="ECO:0000313" key="6">
    <source>
        <dbReference type="Proteomes" id="UP001158576"/>
    </source>
</evidence>
<feature type="domain" description="C2H2-type" evidence="3">
    <location>
        <begin position="135"/>
        <end position="158"/>
    </location>
</feature>
<dbReference type="EMBL" id="OU015566">
    <property type="protein sequence ID" value="CAG5104942.1"/>
    <property type="molecule type" value="Genomic_DNA"/>
</dbReference>
<dbReference type="PROSITE" id="PS50157">
    <property type="entry name" value="ZINC_FINGER_C2H2_2"/>
    <property type="match status" value="1"/>
</dbReference>
<proteinExistence type="predicted"/>
<dbReference type="Proteomes" id="UP001158576">
    <property type="component" value="Chromosome 1"/>
</dbReference>